<sequence>MKAGTTICLYVPERSTTMNSKKLLVSSLLTLLLVPIASPTVQTIKASTEVATEITAPVKESDYTYLKEQRSIWTKIAKAALRKAIQSRGAIVNAVRASAGNTVAKQVDKYYGAIVNALKPLLKWSEVPADAVKDAVYRELVKNGVSASQASKIAFHVKEALSWFI</sequence>
<reference evidence="1 2" key="1">
    <citation type="journal article" date="2015" name="Genome Announc.">
        <title>Expanding the biotechnology potential of lactobacilli through comparative genomics of 213 strains and associated genera.</title>
        <authorList>
            <person name="Sun Z."/>
            <person name="Harris H.M."/>
            <person name="McCann A."/>
            <person name="Guo C."/>
            <person name="Argimon S."/>
            <person name="Zhang W."/>
            <person name="Yang X."/>
            <person name="Jeffery I.B."/>
            <person name="Cooney J.C."/>
            <person name="Kagawa T.F."/>
            <person name="Liu W."/>
            <person name="Song Y."/>
            <person name="Salvetti E."/>
            <person name="Wrobel A."/>
            <person name="Rasinkangas P."/>
            <person name="Parkhill J."/>
            <person name="Rea M.C."/>
            <person name="O'Sullivan O."/>
            <person name="Ritari J."/>
            <person name="Douillard F.P."/>
            <person name="Paul Ross R."/>
            <person name="Yang R."/>
            <person name="Briner A.E."/>
            <person name="Felis G.E."/>
            <person name="de Vos W.M."/>
            <person name="Barrangou R."/>
            <person name="Klaenhammer T.R."/>
            <person name="Caufield P.W."/>
            <person name="Cui Y."/>
            <person name="Zhang H."/>
            <person name="O'Toole P.W."/>
        </authorList>
    </citation>
    <scope>NUCLEOTIDE SEQUENCE [LARGE SCALE GENOMIC DNA]</scope>
    <source>
        <strain evidence="1 2">DSM 20452</strain>
    </source>
</reference>
<protein>
    <submittedName>
        <fullName evidence="1">Uncharacterized protein</fullName>
    </submittedName>
</protein>
<dbReference type="Proteomes" id="UP000051612">
    <property type="component" value="Unassembled WGS sequence"/>
</dbReference>
<dbReference type="PATRIC" id="fig|1423772.3.peg.1755"/>
<dbReference type="EMBL" id="AYYN01000033">
    <property type="protein sequence ID" value="KRM76637.1"/>
    <property type="molecule type" value="Genomic_DNA"/>
</dbReference>
<name>A0A0R2BB91_9LACO</name>
<evidence type="ECO:0000313" key="2">
    <source>
        <dbReference type="Proteomes" id="UP000051612"/>
    </source>
</evidence>
<accession>A0A0R2BB91</accession>
<dbReference type="AlphaFoldDB" id="A0A0R2BB91"/>
<gene>
    <name evidence="1" type="ORF">FC48_GL001650</name>
</gene>
<organism evidence="1 2">
    <name type="scientific">Ligilactobacillus murinus DSM 20452 = NBRC 14221</name>
    <dbReference type="NCBI Taxonomy" id="1423772"/>
    <lineage>
        <taxon>Bacteria</taxon>
        <taxon>Bacillati</taxon>
        <taxon>Bacillota</taxon>
        <taxon>Bacilli</taxon>
        <taxon>Lactobacillales</taxon>
        <taxon>Lactobacillaceae</taxon>
        <taxon>Ligilactobacillus</taxon>
    </lineage>
</organism>
<comment type="caution">
    <text evidence="1">The sequence shown here is derived from an EMBL/GenBank/DDBJ whole genome shotgun (WGS) entry which is preliminary data.</text>
</comment>
<proteinExistence type="predicted"/>
<evidence type="ECO:0000313" key="1">
    <source>
        <dbReference type="EMBL" id="KRM76637.1"/>
    </source>
</evidence>